<evidence type="ECO:0000313" key="3">
    <source>
        <dbReference type="Proteomes" id="UP000492820"/>
    </source>
</evidence>
<dbReference type="WBParaSite" id="EgrG_000784950">
    <property type="protein sequence ID" value="EgrG_000784950"/>
    <property type="gene ID" value="EgrG_000784950"/>
</dbReference>
<reference evidence="2 3" key="1">
    <citation type="journal article" date="2013" name="Nature">
        <title>The genomes of four tapeworm species reveal adaptations to parasitism.</title>
        <authorList>
            <person name="Tsai I.J."/>
            <person name="Zarowiecki M."/>
            <person name="Holroyd N."/>
            <person name="Garciarrubio A."/>
            <person name="Sanchez-Flores A."/>
            <person name="Brooks K.L."/>
            <person name="Tracey A."/>
            <person name="Bobes R.J."/>
            <person name="Fragoso G."/>
            <person name="Sciutto E."/>
            <person name="Aslett M."/>
            <person name="Beasley H."/>
            <person name="Bennett H.M."/>
            <person name="Cai J."/>
            <person name="Camicia F."/>
            <person name="Clark R."/>
            <person name="Cucher M."/>
            <person name="De Silva N."/>
            <person name="Day T.A."/>
            <person name="Deplazes P."/>
            <person name="Estrada K."/>
            <person name="Fernandez C."/>
            <person name="Holland P.W."/>
            <person name="Hou J."/>
            <person name="Hu S."/>
            <person name="Huckvale T."/>
            <person name="Hung S.S."/>
            <person name="Kamenetzky L."/>
            <person name="Keane J.A."/>
            <person name="Kiss F."/>
            <person name="Koziol U."/>
            <person name="Lambert O."/>
            <person name="Liu K."/>
            <person name="Luo X."/>
            <person name="Luo Y."/>
            <person name="Macchiaroli N."/>
            <person name="Nichol S."/>
            <person name="Paps J."/>
            <person name="Parkinson J."/>
            <person name="Pouchkina-Stantcheva N."/>
            <person name="Riddiford N."/>
            <person name="Rosenzvit M."/>
            <person name="Salinas G."/>
            <person name="Wasmuth J.D."/>
            <person name="Zamanian M."/>
            <person name="Zheng Y."/>
            <person name="Cai X."/>
            <person name="Soberon X."/>
            <person name="Olson P.D."/>
            <person name="Laclette J.P."/>
            <person name="Brehm K."/>
            <person name="Berriman M."/>
            <person name="Garciarrubio A."/>
            <person name="Bobes R.J."/>
            <person name="Fragoso G."/>
            <person name="Sanchez-Flores A."/>
            <person name="Estrada K."/>
            <person name="Cevallos M.A."/>
            <person name="Morett E."/>
            <person name="Gonzalez V."/>
            <person name="Portillo T."/>
            <person name="Ochoa-Leyva A."/>
            <person name="Jose M.V."/>
            <person name="Sciutto E."/>
            <person name="Landa A."/>
            <person name="Jimenez L."/>
            <person name="Valdes V."/>
            <person name="Carrero J.C."/>
            <person name="Larralde C."/>
            <person name="Morales-Montor J."/>
            <person name="Limon-Lason J."/>
            <person name="Soberon X."/>
            <person name="Laclette J.P."/>
        </authorList>
    </citation>
    <scope>NUCLEOTIDE SEQUENCE [LARGE SCALE GENOMIC DNA]</scope>
</reference>
<keyword evidence="1" id="KW-0812">Transmembrane</keyword>
<keyword evidence="1" id="KW-1133">Transmembrane helix</keyword>
<evidence type="ECO:0000256" key="1">
    <source>
        <dbReference type="SAM" id="Phobius"/>
    </source>
</evidence>
<dbReference type="EMBL" id="LK028576">
    <property type="protein sequence ID" value="CDS15450.1"/>
    <property type="molecule type" value="Genomic_DNA"/>
</dbReference>
<keyword evidence="1" id="KW-0472">Membrane</keyword>
<name>A0A068WAL8_ECHGR</name>
<evidence type="ECO:0000313" key="4">
    <source>
        <dbReference type="WBParaSite" id="EgrG_000784950"/>
    </source>
</evidence>
<dbReference type="AlphaFoldDB" id="A0A068WAL8"/>
<reference evidence="2" key="2">
    <citation type="submission" date="2014-06" db="EMBL/GenBank/DDBJ databases">
        <authorList>
            <person name="Aslett M."/>
        </authorList>
    </citation>
    <scope>NUCLEOTIDE SEQUENCE</scope>
</reference>
<protein>
    <submittedName>
        <fullName evidence="2 4">Uncharacterized protein</fullName>
    </submittedName>
</protein>
<sequence>MPLPTLLRVSFFYTLSYAPGPLLYSIFTSSTALRLITKMSVKALVSTPKPSNFAILRKVM</sequence>
<accession>A0A068WAL8</accession>
<feature type="transmembrane region" description="Helical" evidence="1">
    <location>
        <begin position="12"/>
        <end position="36"/>
    </location>
</feature>
<dbReference type="Proteomes" id="UP000492820">
    <property type="component" value="Unassembled WGS sequence"/>
</dbReference>
<reference evidence="4" key="3">
    <citation type="submission" date="2020-10" db="UniProtKB">
        <authorList>
            <consortium name="WormBaseParasite"/>
        </authorList>
    </citation>
    <scope>IDENTIFICATION</scope>
</reference>
<organism evidence="2">
    <name type="scientific">Echinococcus granulosus</name>
    <name type="common">Hydatid tapeworm</name>
    <dbReference type="NCBI Taxonomy" id="6210"/>
    <lineage>
        <taxon>Eukaryota</taxon>
        <taxon>Metazoa</taxon>
        <taxon>Spiralia</taxon>
        <taxon>Lophotrochozoa</taxon>
        <taxon>Platyhelminthes</taxon>
        <taxon>Cestoda</taxon>
        <taxon>Eucestoda</taxon>
        <taxon>Cyclophyllidea</taxon>
        <taxon>Taeniidae</taxon>
        <taxon>Echinococcus</taxon>
        <taxon>Echinococcus granulosus group</taxon>
    </lineage>
</organism>
<gene>
    <name evidence="2" type="ORF">EgrG_000784950</name>
</gene>
<proteinExistence type="predicted"/>
<evidence type="ECO:0000313" key="2">
    <source>
        <dbReference type="EMBL" id="CDS15450.1"/>
    </source>
</evidence>